<dbReference type="AlphaFoldDB" id="A0AAC9HTV5"/>
<gene>
    <name evidence="2" type="ORF">TL08_22840</name>
</gene>
<organism evidence="2 3">
    <name type="scientific">Actinoalloteichus hymeniacidonis</name>
    <dbReference type="NCBI Taxonomy" id="340345"/>
    <lineage>
        <taxon>Bacteria</taxon>
        <taxon>Bacillati</taxon>
        <taxon>Actinomycetota</taxon>
        <taxon>Actinomycetes</taxon>
        <taxon>Pseudonocardiales</taxon>
        <taxon>Pseudonocardiaceae</taxon>
        <taxon>Actinoalloteichus</taxon>
    </lineage>
</organism>
<dbReference type="KEGG" id="ahm:TL08_22840"/>
<name>A0AAC9HTV5_9PSEU</name>
<protein>
    <submittedName>
        <fullName evidence="2">Transcription regulator of the Arc/MetJ class</fullName>
    </submittedName>
</protein>
<sequence>MGYSNHWRMSHPDIGLDAQSVGEDTRRHSRSTKREAVDPTLRATVGPNRTEELLALRGVGWDGDLGEMRADLRPG</sequence>
<accession>A0AAC9HTV5</accession>
<evidence type="ECO:0000313" key="2">
    <source>
        <dbReference type="EMBL" id="AOS65348.1"/>
    </source>
</evidence>
<reference evidence="3" key="1">
    <citation type="submission" date="2016-03" db="EMBL/GenBank/DDBJ databases">
        <title>Complete genome sequence of the type strain Actinoalloteichus hymeniacidonis DSM 45092.</title>
        <authorList>
            <person name="Schaffert L."/>
            <person name="Albersmeier A."/>
            <person name="Winkler A."/>
            <person name="Kalinowski J."/>
            <person name="Zotchev S."/>
            <person name="Ruckert C."/>
        </authorList>
    </citation>
    <scope>NUCLEOTIDE SEQUENCE [LARGE SCALE GENOMIC DNA]</scope>
    <source>
        <strain evidence="3">HPA177(T) (DSM 45092(T))</strain>
    </source>
</reference>
<dbReference type="Proteomes" id="UP000095210">
    <property type="component" value="Chromosome"/>
</dbReference>
<dbReference type="EMBL" id="CP014859">
    <property type="protein sequence ID" value="AOS65348.1"/>
    <property type="molecule type" value="Genomic_DNA"/>
</dbReference>
<evidence type="ECO:0000313" key="3">
    <source>
        <dbReference type="Proteomes" id="UP000095210"/>
    </source>
</evidence>
<feature type="region of interest" description="Disordered" evidence="1">
    <location>
        <begin position="1"/>
        <end position="36"/>
    </location>
</feature>
<proteinExistence type="predicted"/>
<keyword evidence="3" id="KW-1185">Reference proteome</keyword>
<evidence type="ECO:0000256" key="1">
    <source>
        <dbReference type="SAM" id="MobiDB-lite"/>
    </source>
</evidence>